<gene>
    <name evidence="1" type="ORF">RS694_01710</name>
</gene>
<dbReference type="AlphaFoldDB" id="A0A1P8K5U5"/>
<name>A0A1P8K5U5_9BURK</name>
<evidence type="ECO:0008006" key="3">
    <source>
        <dbReference type="Google" id="ProtNLM"/>
    </source>
</evidence>
<dbReference type="KEGG" id="rsb:RS694_01710"/>
<organism evidence="1 2">
    <name type="scientific">Rhodoferax saidenbachensis</name>
    <dbReference type="NCBI Taxonomy" id="1484693"/>
    <lineage>
        <taxon>Bacteria</taxon>
        <taxon>Pseudomonadati</taxon>
        <taxon>Pseudomonadota</taxon>
        <taxon>Betaproteobacteria</taxon>
        <taxon>Burkholderiales</taxon>
        <taxon>Comamonadaceae</taxon>
        <taxon>Rhodoferax</taxon>
    </lineage>
</organism>
<evidence type="ECO:0000313" key="2">
    <source>
        <dbReference type="Proteomes" id="UP000186110"/>
    </source>
</evidence>
<evidence type="ECO:0000313" key="1">
    <source>
        <dbReference type="EMBL" id="APW41390.1"/>
    </source>
</evidence>
<dbReference type="STRING" id="1484693.RS694_01710"/>
<reference evidence="1 2" key="1">
    <citation type="submission" date="2017-01" db="EMBL/GenBank/DDBJ databases">
        <authorList>
            <person name="Mah S.A."/>
            <person name="Swanson W.J."/>
            <person name="Moy G.W."/>
            <person name="Vacquier V.D."/>
        </authorList>
    </citation>
    <scope>NUCLEOTIDE SEQUENCE [LARGE SCALE GENOMIC DNA]</scope>
    <source>
        <strain evidence="1 2">DSM 22694</strain>
    </source>
</reference>
<dbReference type="Pfam" id="PF09563">
    <property type="entry name" value="RE_LlaJI"/>
    <property type="match status" value="1"/>
</dbReference>
<dbReference type="Proteomes" id="UP000186110">
    <property type="component" value="Chromosome"/>
</dbReference>
<dbReference type="InterPro" id="IPR018579">
    <property type="entry name" value="Restrct_endonuc_II_LlaJI"/>
</dbReference>
<sequence length="445" mass="50529">MGAVTVLEGTSLTETGWTDRLHINHREFTNLVNARILRDEGDKSFQLTFVGIVVFTNSLLFAQPKFGDARPMGLQEVLRILQVYFARSLRRRPSVDRMRDPEYGNSEVLREFDALLGLRDWYFAHGVYCREQAQVSDNGRPHWVKTIAKRTPLFVQGSVVYPSIIAERREGVFNDISALQISVLWHLLDRYGFEVPASLKHAQQATGIAISHWPLPEDQRSYHLRRLSIEQRTAFRTDTLHLFKLLRETMDSRLAGAAPQLQIYGTTAFYSVWEDACRVVMQDHASPDPASLVGTPVWWARDSVGSVVKYETRQIPDIILVRDSWHLIIDAKYYYRFPQSHPGGQDIVKQLYYMESLRVAPADVLSVFLLPMPGANEPMFLGYATIEAAHRTFDKIEAWGVDPKLLLSQYASNSARSKDDLINPILAQRGGVAKIINQTPADISG</sequence>
<accession>A0A1P8K5U5</accession>
<protein>
    <recommendedName>
        <fullName evidence="3">Restriction endonuclease</fullName>
    </recommendedName>
</protein>
<keyword evidence="2" id="KW-1185">Reference proteome</keyword>
<proteinExistence type="predicted"/>
<dbReference type="EMBL" id="CP019239">
    <property type="protein sequence ID" value="APW41390.1"/>
    <property type="molecule type" value="Genomic_DNA"/>
</dbReference>